<dbReference type="KEGG" id="afs:AFR_08935"/>
<evidence type="ECO:0000256" key="1">
    <source>
        <dbReference type="SAM" id="Phobius"/>
    </source>
</evidence>
<evidence type="ECO:0000313" key="3">
    <source>
        <dbReference type="Proteomes" id="UP000017746"/>
    </source>
</evidence>
<keyword evidence="1" id="KW-1133">Transmembrane helix</keyword>
<dbReference type="EMBL" id="CP006272">
    <property type="protein sequence ID" value="AGZ40076.1"/>
    <property type="molecule type" value="Genomic_DNA"/>
</dbReference>
<gene>
    <name evidence="2" type="ORF">AFR_08935</name>
</gene>
<evidence type="ECO:0000313" key="2">
    <source>
        <dbReference type="EMBL" id="AGZ40076.1"/>
    </source>
</evidence>
<organism evidence="2 3">
    <name type="scientific">Actinoplanes friuliensis DSM 7358</name>
    <dbReference type="NCBI Taxonomy" id="1246995"/>
    <lineage>
        <taxon>Bacteria</taxon>
        <taxon>Bacillati</taxon>
        <taxon>Actinomycetota</taxon>
        <taxon>Actinomycetes</taxon>
        <taxon>Micromonosporales</taxon>
        <taxon>Micromonosporaceae</taxon>
        <taxon>Actinoplanes</taxon>
    </lineage>
</organism>
<accession>U5VWR9</accession>
<keyword evidence="1" id="KW-0812">Transmembrane</keyword>
<dbReference type="AlphaFoldDB" id="U5VWR9"/>
<keyword evidence="3" id="KW-1185">Reference proteome</keyword>
<reference evidence="2 3" key="1">
    <citation type="journal article" date="2014" name="J. Biotechnol.">
        <title>Complete genome sequence of the actinobacterium Actinoplanes friuliensis HAG 010964, producer of the lipopeptide antibiotic friulimycin.</title>
        <authorList>
            <person name="Ruckert C."/>
            <person name="Szczepanowski R."/>
            <person name="Albersmeier A."/>
            <person name="Goesmann A."/>
            <person name="Fischer N."/>
            <person name="Steinkamper A."/>
            <person name="Puhler A."/>
            <person name="Biener R."/>
            <person name="Schwartz D."/>
            <person name="Kalinowski J."/>
        </authorList>
    </citation>
    <scope>NUCLEOTIDE SEQUENCE [LARGE SCALE GENOMIC DNA]</scope>
    <source>
        <strain evidence="2 3">DSM 7358</strain>
    </source>
</reference>
<protein>
    <submittedName>
        <fullName evidence="2">Uncharacterized protein</fullName>
    </submittedName>
</protein>
<feature type="transmembrane region" description="Helical" evidence="1">
    <location>
        <begin position="43"/>
        <end position="62"/>
    </location>
</feature>
<name>U5VWR9_9ACTN</name>
<sequence>MVLAEDAGVDNTLRIPLVVYVVAVVLFPSFGIVFLLLDGHWSAAFLVLVSLAYAVGLGRVLLWRRLGRPAVPARGRVGP</sequence>
<dbReference type="Proteomes" id="UP000017746">
    <property type="component" value="Chromosome"/>
</dbReference>
<dbReference type="HOGENOM" id="CLU_2598119_0_0_11"/>
<dbReference type="STRING" id="1246995.AFR_08935"/>
<keyword evidence="1" id="KW-0472">Membrane</keyword>
<feature type="transmembrane region" description="Helical" evidence="1">
    <location>
        <begin position="17"/>
        <end position="37"/>
    </location>
</feature>
<proteinExistence type="predicted"/>